<dbReference type="PANTHER" id="PTHR19861">
    <property type="entry name" value="WD40 REPEAT PROTEIN SWD2"/>
    <property type="match status" value="1"/>
</dbReference>
<keyword evidence="3" id="KW-0804">Transcription</keyword>
<dbReference type="InterPro" id="IPR037867">
    <property type="entry name" value="Swd2/WDR82"/>
</dbReference>
<evidence type="ECO:0000256" key="4">
    <source>
        <dbReference type="ARBA" id="ARBA00022574"/>
    </source>
</evidence>
<evidence type="ECO:0000313" key="10">
    <source>
        <dbReference type="Proteomes" id="UP001388673"/>
    </source>
</evidence>
<comment type="subcellular location">
    <subcellularLocation>
        <location evidence="1">Nucleus</location>
    </subcellularLocation>
</comment>
<feature type="repeat" description="WD" evidence="7">
    <location>
        <begin position="76"/>
        <end position="110"/>
    </location>
</feature>
<dbReference type="PANTHER" id="PTHR19861:SF0">
    <property type="entry name" value="WD REPEAT-CONTAINING PROTEIN 82"/>
    <property type="match status" value="1"/>
</dbReference>
<dbReference type="InterPro" id="IPR001680">
    <property type="entry name" value="WD40_rpt"/>
</dbReference>
<evidence type="ECO:0000256" key="1">
    <source>
        <dbReference type="ARBA" id="ARBA00004123"/>
    </source>
</evidence>
<dbReference type="Gene3D" id="2.130.10.10">
    <property type="entry name" value="YVTN repeat-like/Quinoprotein amine dehydrogenase"/>
    <property type="match status" value="2"/>
</dbReference>
<dbReference type="InterPro" id="IPR020472">
    <property type="entry name" value="WD40_PAC1"/>
</dbReference>
<evidence type="ECO:0000256" key="7">
    <source>
        <dbReference type="PROSITE-ProRule" id="PRU00221"/>
    </source>
</evidence>
<dbReference type="Pfam" id="PF00400">
    <property type="entry name" value="WD40"/>
    <property type="match status" value="3"/>
</dbReference>
<feature type="compositionally biased region" description="Gly residues" evidence="8">
    <location>
        <begin position="13"/>
        <end position="25"/>
    </location>
</feature>
<accession>A0AAW0Z3U9</accession>
<dbReference type="GeneID" id="92178005"/>
<name>A0AAW0Z3U9_9TREE</name>
<evidence type="ECO:0000256" key="5">
    <source>
        <dbReference type="ARBA" id="ARBA00022737"/>
    </source>
</evidence>
<comment type="similarity">
    <text evidence="2">Belongs to the WD repeat SWD2 family.</text>
</comment>
<keyword evidence="6" id="KW-0539">Nucleus</keyword>
<feature type="region of interest" description="Disordered" evidence="8">
    <location>
        <begin position="1"/>
        <end position="31"/>
    </location>
</feature>
<dbReference type="EMBL" id="JBCAWK010000002">
    <property type="protein sequence ID" value="KAK8865601.1"/>
    <property type="molecule type" value="Genomic_DNA"/>
</dbReference>
<organism evidence="9 10">
    <name type="scientific">Kwoniella newhampshirensis</name>
    <dbReference type="NCBI Taxonomy" id="1651941"/>
    <lineage>
        <taxon>Eukaryota</taxon>
        <taxon>Fungi</taxon>
        <taxon>Dikarya</taxon>
        <taxon>Basidiomycota</taxon>
        <taxon>Agaricomycotina</taxon>
        <taxon>Tremellomycetes</taxon>
        <taxon>Tremellales</taxon>
        <taxon>Cryptococcaceae</taxon>
        <taxon>Kwoniella</taxon>
    </lineage>
</organism>
<feature type="region of interest" description="Disordered" evidence="8">
    <location>
        <begin position="304"/>
        <end position="324"/>
    </location>
</feature>
<dbReference type="GO" id="GO:0003682">
    <property type="term" value="F:chromatin binding"/>
    <property type="evidence" value="ECO:0007669"/>
    <property type="project" value="TreeGrafter"/>
</dbReference>
<feature type="repeat" description="WD" evidence="7">
    <location>
        <begin position="156"/>
        <end position="191"/>
    </location>
</feature>
<proteinExistence type="inferred from homology"/>
<sequence length="426" mass="46359">MSYSTAGPSRLGGSAGGGTGNGSGNGSSTPVGKGVVVPLTYDLISSLKPAKQFKDAFGDSSPSTSFLSGAQNPHNITSLSFDDTGDRLVTASNDDTFVLWDCRKGKKIKTLYSKKYGIDHVRFTHKPSTILHASTKGDDHAIRYHSMHDNKYLAYFKGHTARVRSIDMCPVDDTFITAGDDGTVRLWDIKSNICKGLIQDVGGSAIAAFDNLGLVFAVACSDNQTIMLYATAEADMGPFKFEPLNDVAFESISQPPPKPIFTSLQFSNNGDYLLVGTSSDVHYVLDSITLLPLRRLVGHGGLERDKQGNKAVQPRRGNSGEEVSWTGDSNWVISGSADGNVLFWDLTRPAGEEKLSRDDVRDPDVDKSWYMRRIPEIQAKVLLRGNGGISRAVKFNPRYSMMAVGGEDLTFWLPAKDEDAKIQEGW</sequence>
<dbReference type="GO" id="GO:0048188">
    <property type="term" value="C:Set1C/COMPASS complex"/>
    <property type="evidence" value="ECO:0007669"/>
    <property type="project" value="TreeGrafter"/>
</dbReference>
<dbReference type="FunFam" id="2.130.10.10:FF:001194">
    <property type="entry name" value="Unplaced genomic scaffold supercont1.1, whole genome shotgun sequence"/>
    <property type="match status" value="1"/>
</dbReference>
<evidence type="ECO:0000256" key="2">
    <source>
        <dbReference type="ARBA" id="ARBA00005616"/>
    </source>
</evidence>
<dbReference type="PROSITE" id="PS00678">
    <property type="entry name" value="WD_REPEATS_1"/>
    <property type="match status" value="1"/>
</dbReference>
<dbReference type="KEGG" id="kne:92178005"/>
<feature type="repeat" description="WD" evidence="7">
    <location>
        <begin position="323"/>
        <end position="346"/>
    </location>
</feature>
<reference evidence="9 10" key="1">
    <citation type="journal article" date="2024" name="bioRxiv">
        <title>Comparative genomics of Cryptococcus and Kwoniella reveals pathogenesis evolution and contrasting karyotype dynamics via intercentromeric recombination or chromosome fusion.</title>
        <authorList>
            <person name="Coelho M.A."/>
            <person name="David-Palma M."/>
            <person name="Shea T."/>
            <person name="Bowers K."/>
            <person name="McGinley-Smith S."/>
            <person name="Mohammad A.W."/>
            <person name="Gnirke A."/>
            <person name="Yurkov A.M."/>
            <person name="Nowrousian M."/>
            <person name="Sun S."/>
            <person name="Cuomo C.A."/>
            <person name="Heitman J."/>
        </authorList>
    </citation>
    <scope>NUCLEOTIDE SEQUENCE [LARGE SCALE GENOMIC DNA]</scope>
    <source>
        <strain evidence="9 10">CBS 13917</strain>
    </source>
</reference>
<keyword evidence="3" id="KW-0805">Transcription regulation</keyword>
<evidence type="ECO:0000313" key="9">
    <source>
        <dbReference type="EMBL" id="KAK8865601.1"/>
    </source>
</evidence>
<keyword evidence="3" id="KW-0806">Transcription termination</keyword>
<keyword evidence="5" id="KW-0677">Repeat</keyword>
<protein>
    <recommendedName>
        <fullName evidence="11">Compass component swd2</fullName>
    </recommendedName>
</protein>
<dbReference type="GO" id="GO:0006353">
    <property type="term" value="P:DNA-templated transcription termination"/>
    <property type="evidence" value="ECO:0007669"/>
    <property type="project" value="UniProtKB-KW"/>
</dbReference>
<keyword evidence="10" id="KW-1185">Reference proteome</keyword>
<comment type="caution">
    <text evidence="9">The sequence shown here is derived from an EMBL/GenBank/DDBJ whole genome shotgun (WGS) entry which is preliminary data.</text>
</comment>
<dbReference type="RefSeq" id="XP_066805080.1">
    <property type="nucleotide sequence ID" value="XM_066943879.1"/>
</dbReference>
<dbReference type="PROSITE" id="PS50082">
    <property type="entry name" value="WD_REPEATS_2"/>
    <property type="match status" value="3"/>
</dbReference>
<dbReference type="Proteomes" id="UP001388673">
    <property type="component" value="Unassembled WGS sequence"/>
</dbReference>
<gene>
    <name evidence="9" type="ORF">IAR55_000745</name>
</gene>
<dbReference type="SMART" id="SM00320">
    <property type="entry name" value="WD40"/>
    <property type="match status" value="4"/>
</dbReference>
<dbReference type="InterPro" id="IPR015943">
    <property type="entry name" value="WD40/YVTN_repeat-like_dom_sf"/>
</dbReference>
<dbReference type="PROSITE" id="PS50294">
    <property type="entry name" value="WD_REPEATS_REGION"/>
    <property type="match status" value="2"/>
</dbReference>
<evidence type="ECO:0000256" key="3">
    <source>
        <dbReference type="ARBA" id="ARBA00022472"/>
    </source>
</evidence>
<evidence type="ECO:0000256" key="6">
    <source>
        <dbReference type="ARBA" id="ARBA00023242"/>
    </source>
</evidence>
<evidence type="ECO:0000256" key="8">
    <source>
        <dbReference type="SAM" id="MobiDB-lite"/>
    </source>
</evidence>
<dbReference type="SUPFAM" id="SSF50978">
    <property type="entry name" value="WD40 repeat-like"/>
    <property type="match status" value="1"/>
</dbReference>
<keyword evidence="4 7" id="KW-0853">WD repeat</keyword>
<dbReference type="PRINTS" id="PR00320">
    <property type="entry name" value="GPROTEINBRPT"/>
</dbReference>
<feature type="compositionally biased region" description="Low complexity" evidence="8">
    <location>
        <begin position="1"/>
        <end position="12"/>
    </location>
</feature>
<dbReference type="InterPro" id="IPR036322">
    <property type="entry name" value="WD40_repeat_dom_sf"/>
</dbReference>
<dbReference type="AlphaFoldDB" id="A0AAW0Z3U9"/>
<evidence type="ECO:0008006" key="11">
    <source>
        <dbReference type="Google" id="ProtNLM"/>
    </source>
</evidence>
<dbReference type="InterPro" id="IPR019775">
    <property type="entry name" value="WD40_repeat_CS"/>
</dbReference>